<keyword evidence="3" id="KW-1185">Reference proteome</keyword>
<dbReference type="Gene3D" id="2.60.120.620">
    <property type="entry name" value="q2cbj1_9rhob like domain"/>
    <property type="match status" value="1"/>
</dbReference>
<organism evidence="2 3">
    <name type="scientific">Neoroseomonas soli</name>
    <dbReference type="NCBI Taxonomy" id="1081025"/>
    <lineage>
        <taxon>Bacteria</taxon>
        <taxon>Pseudomonadati</taxon>
        <taxon>Pseudomonadota</taxon>
        <taxon>Alphaproteobacteria</taxon>
        <taxon>Acetobacterales</taxon>
        <taxon>Acetobacteraceae</taxon>
        <taxon>Neoroseomonas</taxon>
    </lineage>
</organism>
<dbReference type="GO" id="GO:0016706">
    <property type="term" value="F:2-oxoglutarate-dependent dioxygenase activity"/>
    <property type="evidence" value="ECO:0007669"/>
    <property type="project" value="UniProtKB-ARBA"/>
</dbReference>
<dbReference type="EMBL" id="JAAEDM010000005">
    <property type="protein sequence ID" value="MBR0670195.1"/>
    <property type="molecule type" value="Genomic_DNA"/>
</dbReference>
<evidence type="ECO:0000313" key="2">
    <source>
        <dbReference type="EMBL" id="MBR0670195.1"/>
    </source>
</evidence>
<comment type="caution">
    <text evidence="2">The sequence shown here is derived from an EMBL/GenBank/DDBJ whole genome shotgun (WGS) entry which is preliminary data.</text>
</comment>
<accession>A0A9X9WSR6</accession>
<keyword evidence="2" id="KW-0560">Oxidoreductase</keyword>
<gene>
    <name evidence="2" type="ORF">GXW76_03330</name>
</gene>
<sequence>MAVASAARSVLLAPWWVASLATGAQSFIDNPLLGSEALNRRGLHARRVAIAARMADRRRARLSAALSPEDAAAFARDGFVLKRDFLPTEAFRALSEEVEGLVTTVREMVQGDTITRRIALGDSLLARLPAARALVESPEWRNLLAHVAGHGARPSQFIQTILSGVRPAEPDPQTVLHSDAFHPTMKAWLFMRDVPADEGPFTYVPGSHVMTKRRLAWERRMSIEASHGLDHLSRRGSLRITADRLRRLGLPQPVAFAVPANTLVVADTHGFHARGPSLRPSIRVEIWAMERRNPFLPWTGLDLWAIPGLRGRREALQWRALDLMERMGLGRSPWRRLSPRHPGDPAGPLEEHA</sequence>
<keyword evidence="2" id="KW-0223">Dioxygenase</keyword>
<dbReference type="Proteomes" id="UP001138751">
    <property type="component" value="Unassembled WGS sequence"/>
</dbReference>
<feature type="region of interest" description="Disordered" evidence="1">
    <location>
        <begin position="334"/>
        <end position="353"/>
    </location>
</feature>
<name>A0A9X9WSR6_9PROT</name>
<dbReference type="AlphaFoldDB" id="A0A9X9WSR6"/>
<evidence type="ECO:0000313" key="3">
    <source>
        <dbReference type="Proteomes" id="UP001138751"/>
    </source>
</evidence>
<dbReference type="SUPFAM" id="SSF51197">
    <property type="entry name" value="Clavaminate synthase-like"/>
    <property type="match status" value="1"/>
</dbReference>
<reference evidence="2" key="1">
    <citation type="submission" date="2020-01" db="EMBL/GenBank/DDBJ databases">
        <authorList>
            <person name="Rat A."/>
        </authorList>
    </citation>
    <scope>NUCLEOTIDE SEQUENCE</scope>
    <source>
        <strain evidence="2">LMG 31231</strain>
    </source>
</reference>
<dbReference type="InterPro" id="IPR008775">
    <property type="entry name" value="Phytyl_CoA_dOase-like"/>
</dbReference>
<protein>
    <submittedName>
        <fullName evidence="2">Phytanoyl-CoA dioxygenase family protein</fullName>
    </submittedName>
</protein>
<dbReference type="Pfam" id="PF05721">
    <property type="entry name" value="PhyH"/>
    <property type="match status" value="1"/>
</dbReference>
<evidence type="ECO:0000256" key="1">
    <source>
        <dbReference type="SAM" id="MobiDB-lite"/>
    </source>
</evidence>
<proteinExistence type="predicted"/>
<reference evidence="2" key="2">
    <citation type="journal article" date="2021" name="Syst. Appl. Microbiol.">
        <title>Roseomonas hellenica sp. nov., isolated from roots of wild-growing Alkanna tinctoria.</title>
        <authorList>
            <person name="Rat A."/>
            <person name="Naranjo H.D."/>
            <person name="Lebbe L."/>
            <person name="Cnockaert M."/>
            <person name="Krigas N."/>
            <person name="Grigoriadou K."/>
            <person name="Maloupa E."/>
            <person name="Willems A."/>
        </authorList>
    </citation>
    <scope>NUCLEOTIDE SEQUENCE</scope>
    <source>
        <strain evidence="2">LMG 31231</strain>
    </source>
</reference>
<dbReference type="RefSeq" id="WP_211860569.1">
    <property type="nucleotide sequence ID" value="NZ_JAAEDM010000005.1"/>
</dbReference>